<evidence type="ECO:0000256" key="4">
    <source>
        <dbReference type="ARBA" id="ARBA00023163"/>
    </source>
</evidence>
<comment type="catalytic activity">
    <reaction evidence="5">
        <text>RNA(n) + a ribonucleoside 5'-triphosphate = RNA(n+1) + diphosphate</text>
        <dbReference type="Rhea" id="RHEA:21248"/>
        <dbReference type="Rhea" id="RHEA-COMP:14527"/>
        <dbReference type="Rhea" id="RHEA-COMP:17342"/>
        <dbReference type="ChEBI" id="CHEBI:33019"/>
        <dbReference type="ChEBI" id="CHEBI:61557"/>
        <dbReference type="ChEBI" id="CHEBI:140395"/>
        <dbReference type="EC" id="2.7.7.6"/>
    </reaction>
</comment>
<gene>
    <name evidence="8" type="ORF">LCPAC404_01550</name>
</gene>
<evidence type="ECO:0000256" key="1">
    <source>
        <dbReference type="ARBA" id="ARBA00022478"/>
    </source>
</evidence>
<dbReference type="InterPro" id="IPR007081">
    <property type="entry name" value="RNA_pol_Rpb1_5"/>
</dbReference>
<dbReference type="Pfam" id="PF04998">
    <property type="entry name" value="RNA_pol_Rpb1_5"/>
    <property type="match status" value="1"/>
</dbReference>
<dbReference type="Gene3D" id="3.30.1490.180">
    <property type="entry name" value="RNA polymerase ii"/>
    <property type="match status" value="1"/>
</dbReference>
<dbReference type="Pfam" id="PF05000">
    <property type="entry name" value="RNA_pol_Rpb1_4"/>
    <property type="match status" value="1"/>
</dbReference>
<dbReference type="SMART" id="SM00663">
    <property type="entry name" value="RPOLA_N"/>
    <property type="match status" value="1"/>
</dbReference>
<dbReference type="InterPro" id="IPR044893">
    <property type="entry name" value="RNA_pol_Rpb1_clamp_domain"/>
</dbReference>
<dbReference type="InterPro" id="IPR000722">
    <property type="entry name" value="RNA_pol_asu"/>
</dbReference>
<dbReference type="Gene3D" id="2.40.40.20">
    <property type="match status" value="1"/>
</dbReference>
<keyword evidence="3 5" id="KW-0548">Nucleotidyltransferase</keyword>
<evidence type="ECO:0000313" key="8">
    <source>
        <dbReference type="EMBL" id="QBK93451.1"/>
    </source>
</evidence>
<dbReference type="Gene3D" id="1.10.132.30">
    <property type="match status" value="1"/>
</dbReference>
<dbReference type="InterPro" id="IPR006592">
    <property type="entry name" value="RNA_pol_N"/>
</dbReference>
<feature type="region of interest" description="Disordered" evidence="6">
    <location>
        <begin position="778"/>
        <end position="798"/>
    </location>
</feature>
<reference evidence="8" key="1">
    <citation type="journal article" date="2019" name="MBio">
        <title>Virus Genomes from Deep Sea Sediments Expand the Ocean Megavirome and Support Independent Origins of Viral Gigantism.</title>
        <authorList>
            <person name="Backstrom D."/>
            <person name="Yutin N."/>
            <person name="Jorgensen S.L."/>
            <person name="Dharamshi J."/>
            <person name="Homa F."/>
            <person name="Zaremba-Niedwiedzka K."/>
            <person name="Spang A."/>
            <person name="Wolf Y.I."/>
            <person name="Koonin E.V."/>
            <person name="Ettema T.J."/>
        </authorList>
    </citation>
    <scope>NUCLEOTIDE SEQUENCE</scope>
</reference>
<dbReference type="Gene3D" id="6.10.250.2940">
    <property type="match status" value="1"/>
</dbReference>
<dbReference type="PANTHER" id="PTHR19376:SF37">
    <property type="entry name" value="DNA-DIRECTED RNA POLYMERASE II SUBUNIT RPB1"/>
    <property type="match status" value="1"/>
</dbReference>
<dbReference type="EC" id="2.7.7.6" evidence="5"/>
<dbReference type="InterPro" id="IPR042102">
    <property type="entry name" value="RNA_pol_Rpb1_3_sf"/>
</dbReference>
<dbReference type="GO" id="GO:0003677">
    <property type="term" value="F:DNA binding"/>
    <property type="evidence" value="ECO:0007669"/>
    <property type="project" value="InterPro"/>
</dbReference>
<comment type="function">
    <text evidence="5">DNA-dependent RNA polymerase catalyzes the transcription of DNA into RNA using the four ribonucleoside triphosphates as substrates.</text>
</comment>
<dbReference type="InterPro" id="IPR007066">
    <property type="entry name" value="RNA_pol_Rpb1_3"/>
</dbReference>
<keyword evidence="1 5" id="KW-0240">DNA-directed RNA polymerase</keyword>
<dbReference type="Pfam" id="PF04997">
    <property type="entry name" value="RNA_pol_Rpb1_1"/>
    <property type="match status" value="1"/>
</dbReference>
<evidence type="ECO:0000256" key="2">
    <source>
        <dbReference type="ARBA" id="ARBA00022679"/>
    </source>
</evidence>
<keyword evidence="2 5" id="KW-0808">Transferase</keyword>
<keyword evidence="4 5" id="KW-0804">Transcription</keyword>
<feature type="domain" description="RNA polymerase N-terminal" evidence="7">
    <location>
        <begin position="324"/>
        <end position="626"/>
    </location>
</feature>
<proteinExistence type="inferred from homology"/>
<dbReference type="Gene3D" id="4.10.860.120">
    <property type="entry name" value="RNA polymerase II, clamp domain"/>
    <property type="match status" value="1"/>
</dbReference>
<evidence type="ECO:0000256" key="3">
    <source>
        <dbReference type="ARBA" id="ARBA00022695"/>
    </source>
</evidence>
<protein>
    <recommendedName>
        <fullName evidence="5">DNA-directed RNA polymerase subunit</fullName>
        <ecNumber evidence="5">2.7.7.6</ecNumber>
    </recommendedName>
</protein>
<dbReference type="Gene3D" id="1.10.274.100">
    <property type="entry name" value="RNA polymerase Rpb1, domain 3"/>
    <property type="match status" value="1"/>
</dbReference>
<evidence type="ECO:0000256" key="6">
    <source>
        <dbReference type="SAM" id="MobiDB-lite"/>
    </source>
</evidence>
<accession>A0A481ZGG7</accession>
<dbReference type="Gene3D" id="6.20.50.80">
    <property type="match status" value="1"/>
</dbReference>
<sequence>MTSSIRPKQLNRTVNIPGDIFLEDDEDISHFITFEEGNSAFISTKLEEAKLPQVEIASFSLSMFSYEELETLASMTVTDPGFEGINTINSRWLGTVDSGAVCLRCSKDSIRCTGHVGLIKFATPINHPAALDLIVNVLKSVCNSCACLMLSEKEMLDHYKLIREKDKVTEGEFPYIIVNTPSVHLSEIARYAGAKETCRCQGECWNNQSPECKDISLDPNEKEGVKPKYTANKYTAKALERCRKIVRQKPEEKPECDINPHLARCEQRGTISHENWNVGEIKYTYKQSGGQWFTKYPESILRVFDCISPFTALLLGFTDGAHPRNFIMKGLPVIPPCARAPVGYNDTTNPHIISKMYTTIVKINNKLEERIGSLRTEGNKVEAIEGDTEYEEEYAKLKCKVRDLILLTDSPKTAKHDVQTSMKQLLTGKYGWIRKNMMGKRVDFSARTVISIDPHIDVDEIMIPRYFADILTREVTVSPGNIVILNDLLRQGRLRTIMRKGDMRKRITPQNKDTITISIGDKVERPLQEGDYVIFTRQPVLHRFGFMAHKVKFWDAYTFGIHIGVTPPYNADFDGDEATIHVPRSEEAFLEMKNIMSVKQCILGDKDNRPIIAMTYDAAISVYKLTEDKKYLSLDMFDILVNEAVGMNSEDLLQRAVDEHILSNPPEYKEMQTKMTLRQSIMTADNKAKEIWNKDVKVWKNNGSVGPKPVLDDSSIIPHFISDAIIDVDEDARINIKNSTDEIRHRYDTELKDIDNRKDIALKSKRLSKRTITLQRDRRIKKAAEQRDSDIKSKNDQYSQERDQEINMILKIAIERKILIRPPDSWISYTLRTRLKIAQEKNPDNEGYKILGRIAFSALLPTDFWYSTGDSMNNNVVTIENGILTRGRLSKRHIGSAGGSIVHELAIDHRYSEDDVVKFISDGTRLLSKYISNEGVTVGLGDCFGDTLKPEKRQEIQDRRKEELTRVKILITEEALKTVNGPIEEARREKKIKNHISSLKNVSLDYIPEDNNLKLLLDSGTKGTTFNLAQIMDAQGQQFINGQRMPMGMLKKDRCLPYYEPGEIDPVTRGFCEHGFVEGIGPGESFAAHKSSRNNLMDTAIKTADIGMIQRRLSKGLEDIKIFHDGTVRNSRGKIYQFAYGDDGLYPTRLIKIGFPQGSVPFPMNVVRELGMLSSKYGTKNAEKRKFTKRQIDRILAVIPDIKSISLDVTTTATNSFKRTIFDYFKILRFKSTDDNMEKFMKEFIYDLEEQFKLSIIDPGVQVGLRASGSIGEPVTQLTLNTFHFSGSARNISSGIEAVKEFIMGTPPKFPSLKIIFDPYKVKIGVEDINDDGTILRFPTIEDLFILRRKFVHINVRFLVDDYEILQFDGIEEEWQQNYLKLYGIPEESITTRWYMRLFLNVALMVSYGVTPYDIQRALMDDKEPMLIIVPSPMDIGIIDLFPKSNQLLSDKVGKNIASDEDISLIFLEKAAVDELDKTTIQGIPGITAAFPSEDPVMTGIMREEHRAKYNTWRLWYNQAHMTTIGMSKENIIHLVKAAKLKIVEETSKWVEIGGPTKDQLNDLKEDSDISPLKYIRKLIILDMDEQESFNSKRLKVEILEIHGVLPRQVFPEFPPILPVLEASRFRYLETNGTNLVKILAVDDVLRRAVRSTNMKEILEILGVEALRSAFIQFFTQVLSLEGTYIDRRHISLLADYITSMGSFDPVTFKGMINHGEDVISIASLERASDYILSTAAFGVINPIKSVSSSITAGSRALIGNYFRDSVVSEEDRKTIDDIEIVGVDDANAAFDFGLSTENVEIPGPDDISSIFAGIATPDKPQFSGEFIVPTVSEPGTAPTISRRRRARRRSGQDILPTINEELSSVLFDESKNGGNAIFTSDEIRLTRDRPVQQSSLTRNAINSIVDRTEFEPDMCRIVQDIPPPVGKVTEQIENYSDGNTVVQEFNIQATLGSL</sequence>
<evidence type="ECO:0000256" key="5">
    <source>
        <dbReference type="RuleBase" id="RU004279"/>
    </source>
</evidence>
<dbReference type="PANTHER" id="PTHR19376">
    <property type="entry name" value="DNA-DIRECTED RNA POLYMERASE"/>
    <property type="match status" value="1"/>
</dbReference>
<evidence type="ECO:0000259" key="7">
    <source>
        <dbReference type="SMART" id="SM00663"/>
    </source>
</evidence>
<dbReference type="InterPro" id="IPR007080">
    <property type="entry name" value="RNA_pol_Rpb1_1"/>
</dbReference>
<dbReference type="SUPFAM" id="SSF64484">
    <property type="entry name" value="beta and beta-prime subunits of DNA dependent RNA-polymerase"/>
    <property type="match status" value="1"/>
</dbReference>
<dbReference type="EMBL" id="MK500596">
    <property type="protein sequence ID" value="QBK93451.1"/>
    <property type="molecule type" value="Genomic_DNA"/>
</dbReference>
<dbReference type="GO" id="GO:0003899">
    <property type="term" value="F:DNA-directed RNA polymerase activity"/>
    <property type="evidence" value="ECO:0007669"/>
    <property type="project" value="UniProtKB-EC"/>
</dbReference>
<name>A0A481ZGG7_9VIRU</name>
<dbReference type="Pfam" id="PF04983">
    <property type="entry name" value="RNA_pol_Rpb1_3"/>
    <property type="match status" value="1"/>
</dbReference>
<dbReference type="GO" id="GO:0000428">
    <property type="term" value="C:DNA-directed RNA polymerase complex"/>
    <property type="evidence" value="ECO:0007669"/>
    <property type="project" value="UniProtKB-KW"/>
</dbReference>
<feature type="compositionally biased region" description="Basic and acidic residues" evidence="6">
    <location>
        <begin position="782"/>
        <end position="798"/>
    </location>
</feature>
<organism evidence="8">
    <name type="scientific">Pithovirus LCPAC404</name>
    <dbReference type="NCBI Taxonomy" id="2506597"/>
    <lineage>
        <taxon>Viruses</taxon>
        <taxon>Pithoviruses</taxon>
    </lineage>
</organism>
<dbReference type="Pfam" id="PF00623">
    <property type="entry name" value="RNA_pol_Rpb1_2"/>
    <property type="match status" value="1"/>
</dbReference>
<dbReference type="InterPro" id="IPR038120">
    <property type="entry name" value="Rpb1_funnel_sf"/>
</dbReference>
<comment type="similarity">
    <text evidence="5">Belongs to the RNA polymerase beta' chain family.</text>
</comment>
<dbReference type="InterPro" id="IPR007083">
    <property type="entry name" value="RNA_pol_Rpb1_4"/>
</dbReference>
<dbReference type="InterPro" id="IPR045867">
    <property type="entry name" value="DNA-dir_RpoC_beta_prime"/>
</dbReference>
<dbReference type="GO" id="GO:0006351">
    <property type="term" value="P:DNA-templated transcription"/>
    <property type="evidence" value="ECO:0007669"/>
    <property type="project" value="InterPro"/>
</dbReference>